<dbReference type="GO" id="GO:0007018">
    <property type="term" value="P:microtubule-based movement"/>
    <property type="evidence" value="ECO:0007669"/>
    <property type="project" value="TreeGrafter"/>
</dbReference>
<dbReference type="PANTHER" id="PTHR45783:SF3">
    <property type="entry name" value="KINESIN LIGHT CHAIN"/>
    <property type="match status" value="1"/>
</dbReference>
<keyword evidence="6" id="KW-1185">Reference proteome</keyword>
<evidence type="ECO:0000256" key="2">
    <source>
        <dbReference type="ARBA" id="ARBA00022490"/>
    </source>
</evidence>
<dbReference type="Gene3D" id="1.25.40.10">
    <property type="entry name" value="Tetratricopeptide repeat domain"/>
    <property type="match status" value="1"/>
</dbReference>
<gene>
    <name evidence="5" type="ORF">M595_0275</name>
</gene>
<reference evidence="5 6" key="1">
    <citation type="journal article" date="2013" name="Front. Microbiol.">
        <title>Comparative genomic analyses of the cyanobacterium, Lyngbya aestuarii BL J, a powerful hydrogen producer.</title>
        <authorList>
            <person name="Kothari A."/>
            <person name="Vaughn M."/>
            <person name="Garcia-Pichel F."/>
        </authorList>
    </citation>
    <scope>NUCLEOTIDE SEQUENCE [LARGE SCALE GENOMIC DNA]</scope>
    <source>
        <strain evidence="5 6">BL J</strain>
    </source>
</reference>
<dbReference type="EMBL" id="AUZM01000002">
    <property type="protein sequence ID" value="ERT09621.1"/>
    <property type="molecule type" value="Genomic_DNA"/>
</dbReference>
<dbReference type="GO" id="GO:0005737">
    <property type="term" value="C:cytoplasm"/>
    <property type="evidence" value="ECO:0007669"/>
    <property type="project" value="UniProtKB-SubCell"/>
</dbReference>
<protein>
    <submittedName>
        <fullName evidence="5">Tetratricopeptide repeat family protein</fullName>
    </submittedName>
</protein>
<keyword evidence="3" id="KW-0677">Repeat</keyword>
<dbReference type="AlphaFoldDB" id="U7QT71"/>
<dbReference type="InterPro" id="IPR011990">
    <property type="entry name" value="TPR-like_helical_dom_sf"/>
</dbReference>
<dbReference type="Proteomes" id="UP000017127">
    <property type="component" value="Unassembled WGS sequence"/>
</dbReference>
<evidence type="ECO:0000313" key="5">
    <source>
        <dbReference type="EMBL" id="ERT09621.1"/>
    </source>
</evidence>
<evidence type="ECO:0000256" key="1">
    <source>
        <dbReference type="ARBA" id="ARBA00004496"/>
    </source>
</evidence>
<dbReference type="Pfam" id="PF13424">
    <property type="entry name" value="TPR_12"/>
    <property type="match status" value="1"/>
</dbReference>
<sequence>MGENHPDVAITLNNLALFYTFQGRYSEAEPLFQRYRELLKKQR</sequence>
<comment type="subcellular location">
    <subcellularLocation>
        <location evidence="1">Cytoplasm</location>
    </subcellularLocation>
</comment>
<dbReference type="GO" id="GO:0005871">
    <property type="term" value="C:kinesin complex"/>
    <property type="evidence" value="ECO:0007669"/>
    <property type="project" value="InterPro"/>
</dbReference>
<accession>U7QT71</accession>
<evidence type="ECO:0000313" key="6">
    <source>
        <dbReference type="Proteomes" id="UP000017127"/>
    </source>
</evidence>
<organism evidence="5 6">
    <name type="scientific">Lyngbya aestuarii BL J</name>
    <dbReference type="NCBI Taxonomy" id="1348334"/>
    <lineage>
        <taxon>Bacteria</taxon>
        <taxon>Bacillati</taxon>
        <taxon>Cyanobacteriota</taxon>
        <taxon>Cyanophyceae</taxon>
        <taxon>Oscillatoriophycideae</taxon>
        <taxon>Oscillatoriales</taxon>
        <taxon>Microcoleaceae</taxon>
        <taxon>Lyngbya</taxon>
    </lineage>
</organism>
<dbReference type="PANTHER" id="PTHR45783">
    <property type="entry name" value="KINESIN LIGHT CHAIN"/>
    <property type="match status" value="1"/>
</dbReference>
<comment type="caution">
    <text evidence="5">The sequence shown here is derived from an EMBL/GenBank/DDBJ whole genome shotgun (WGS) entry which is preliminary data.</text>
</comment>
<dbReference type="SUPFAM" id="SSF48452">
    <property type="entry name" value="TPR-like"/>
    <property type="match status" value="1"/>
</dbReference>
<dbReference type="GO" id="GO:0019894">
    <property type="term" value="F:kinesin binding"/>
    <property type="evidence" value="ECO:0007669"/>
    <property type="project" value="TreeGrafter"/>
</dbReference>
<evidence type="ECO:0000256" key="4">
    <source>
        <dbReference type="ARBA" id="ARBA00022803"/>
    </source>
</evidence>
<dbReference type="PATRIC" id="fig|1348334.3.peg.270"/>
<keyword evidence="2" id="KW-0963">Cytoplasm</keyword>
<proteinExistence type="predicted"/>
<evidence type="ECO:0000256" key="3">
    <source>
        <dbReference type="ARBA" id="ARBA00022737"/>
    </source>
</evidence>
<name>U7QT71_9CYAN</name>
<keyword evidence="4" id="KW-0802">TPR repeat</keyword>
<dbReference type="InterPro" id="IPR002151">
    <property type="entry name" value="Kinesin_light"/>
</dbReference>